<proteinExistence type="predicted"/>
<feature type="compositionally biased region" description="Polar residues" evidence="1">
    <location>
        <begin position="989"/>
        <end position="1002"/>
    </location>
</feature>
<feature type="region of interest" description="Disordered" evidence="1">
    <location>
        <begin position="195"/>
        <end position="949"/>
    </location>
</feature>
<feature type="region of interest" description="Disordered" evidence="1">
    <location>
        <begin position="1646"/>
        <end position="1678"/>
    </location>
</feature>
<protein>
    <submittedName>
        <fullName evidence="2">Uncharacterized protein</fullName>
    </submittedName>
</protein>
<feature type="compositionally biased region" description="Basic and acidic residues" evidence="1">
    <location>
        <begin position="214"/>
        <end position="239"/>
    </location>
</feature>
<accession>A0AAE1LUB5</accession>
<feature type="compositionally biased region" description="Polar residues" evidence="1">
    <location>
        <begin position="855"/>
        <end position="876"/>
    </location>
</feature>
<feature type="compositionally biased region" description="Polar residues" evidence="1">
    <location>
        <begin position="319"/>
        <end position="337"/>
    </location>
</feature>
<feature type="region of interest" description="Disordered" evidence="1">
    <location>
        <begin position="61"/>
        <end position="139"/>
    </location>
</feature>
<feature type="region of interest" description="Disordered" evidence="1">
    <location>
        <begin position="1"/>
        <end position="22"/>
    </location>
</feature>
<feature type="compositionally biased region" description="Low complexity" evidence="1">
    <location>
        <begin position="1085"/>
        <end position="1096"/>
    </location>
</feature>
<feature type="compositionally biased region" description="Polar residues" evidence="1">
    <location>
        <begin position="1652"/>
        <end position="1678"/>
    </location>
</feature>
<feature type="compositionally biased region" description="Basic and acidic residues" evidence="1">
    <location>
        <begin position="1474"/>
        <end position="1489"/>
    </location>
</feature>
<feature type="compositionally biased region" description="Basic and acidic residues" evidence="1">
    <location>
        <begin position="977"/>
        <end position="988"/>
    </location>
</feature>
<evidence type="ECO:0000313" key="3">
    <source>
        <dbReference type="Proteomes" id="UP001219518"/>
    </source>
</evidence>
<feature type="compositionally biased region" description="Basic and acidic residues" evidence="1">
    <location>
        <begin position="407"/>
        <end position="419"/>
    </location>
</feature>
<feature type="region of interest" description="Disordered" evidence="1">
    <location>
        <begin position="1042"/>
        <end position="1168"/>
    </location>
</feature>
<feature type="compositionally biased region" description="Basic and acidic residues" evidence="1">
    <location>
        <begin position="300"/>
        <end position="318"/>
    </location>
</feature>
<feature type="compositionally biased region" description="Basic and acidic residues" evidence="1">
    <location>
        <begin position="124"/>
        <end position="139"/>
    </location>
</feature>
<feature type="compositionally biased region" description="Low complexity" evidence="1">
    <location>
        <begin position="542"/>
        <end position="551"/>
    </location>
</feature>
<feature type="compositionally biased region" description="Polar residues" evidence="1">
    <location>
        <begin position="2007"/>
        <end position="2022"/>
    </location>
</feature>
<feature type="region of interest" description="Disordered" evidence="1">
    <location>
        <begin position="2327"/>
        <end position="2365"/>
    </location>
</feature>
<feature type="compositionally biased region" description="Basic and acidic residues" evidence="1">
    <location>
        <begin position="96"/>
        <end position="106"/>
    </location>
</feature>
<feature type="compositionally biased region" description="Polar residues" evidence="1">
    <location>
        <begin position="2107"/>
        <end position="2129"/>
    </location>
</feature>
<feature type="compositionally biased region" description="Polar residues" evidence="1">
    <location>
        <begin position="825"/>
        <end position="842"/>
    </location>
</feature>
<feature type="compositionally biased region" description="Polar residues" evidence="1">
    <location>
        <begin position="563"/>
        <end position="574"/>
    </location>
</feature>
<feature type="compositionally biased region" description="Polar residues" evidence="1">
    <location>
        <begin position="248"/>
        <end position="259"/>
    </location>
</feature>
<feature type="compositionally biased region" description="Low complexity" evidence="1">
    <location>
        <begin position="1143"/>
        <end position="1168"/>
    </location>
</feature>
<feature type="compositionally biased region" description="Polar residues" evidence="1">
    <location>
        <begin position="1112"/>
        <end position="1127"/>
    </location>
</feature>
<feature type="compositionally biased region" description="Low complexity" evidence="1">
    <location>
        <begin position="2054"/>
        <end position="2065"/>
    </location>
</feature>
<sequence>MPVLASETKTRKIKSRTTASSVEYPDGYLAAVRDDADVRRALLSGKEVVRNEAGQLVVVDPRNSGPRLVHQSSKGRKVVDTENTHEISELQPDGRVVTEKRRTTEHEEVDEKEDPDDGELEEDEKYRESKQRFRKSKDQELVEYVADGVKIGEEMRYQCENVEGERFGDPAALAAEDQQEWDSLSTRIRRMRRSKLLQQRAAGQLGPAPGAAATEKDRKDALTKRPLDFDQEEETRKDSIEDEDDVQRGTTTSFINVTMKSRPVTPRTNGHHNTSSSRVFVSSPEPRSESPYFQGISQWSERRNDERRYDERRYDERQTSWNKKSTFSPSDPTSTALGSGYTGRPDRVQVLPTGPDHTFKTTSPTPAPVNGGTRLYKTTSTHRVGSPYRGGGSPGSPYRDSPTYRDSPYRDDSDEHIPHEYAGGRGHFTTNVNTAFLERERLSSERAAAPGRFTPSRDKSPSPPQRNKYSAKRYHEEDEVGYRSTGSALRKKDSFRDWPPSSPEYSSHHRGASPSPSPPPMPANKKLYQRTRFAADIPPPSAYSSSSRHPSTPTPPPGPTTTVKSHQQSASQIIGDSFRKLVGKFRSGSSERKNKASRKLSNKSRGGSSRSRSPSPTYRAAEGSLLGMSRSKRSKSGRRSAQDGDGSSPNDRSGTEEGDSPEEVAPVAPPRHATSRSGLKRSQSRSQPYRNGDHVNGDGRDTVDAVTTRKYYLGEDPFGGSIYGREREYDGVVPARRKQRDQPGHTRRGSASEEERHSSLGRLSKSTSRLTGTTGAATQHNTLLNGGSGSGSGRRVDYGPRGGSQTLPRKLRDDATPRAKKQVYVTKSNAERTGSSARSSPPQVWEHRFTRERSSPTSPLASSPHTGSLINVSFVNQGRDRDSGRESVTSPTRNGGVSWEGPAKPARTYRTSLTRSKSFNVQAAPTAYRSSSQLHRLEESPPPLKSPSILASISRSTRDLTDLVDKENSHVEDLYTKPAARRERERRLFSSTSHLNGVNANQDPKKKAFMRGLLDRAPELFKTLHPEEEPRVEPRERVIDYSNSFRSSAATPPPRSPFRTDRASASPRASPSGAKVVSSYRRDSNNSSGSGNGDYSETVRITSKCNDPLRPSVTNTVQSFSRRTVPSSAGAGSRPGAREIVETSDTSTVTKSSSRYRGGSGDSGIDTSSSSILMDAKYPRHTASLARHKNNGGVIIEVRNTRKNDVNMFRYCEKKKTTTMSKRTQDMVKLRKKLELSSRKTRRSTDLRRSLGRKSVGDNPVTASFEQASFSNLTLNESCHLNSDSAVIDPTIAENPHWFKVLPSDLLASEESIRAAYQKERDAEVSMESNVSRLNISIDQRKIHEIYDCSVLVSRESINRHLNRNTINVDESIGDPAVENLSTELPKRRFNTLRRGVKKRSGKAFDSELRKALEDSEEEGEPPLKENCKSSLKEAQENLTAAGHRKTSSIDSPLEDESDLPKRKPNSLRWGPRQRSEKSLEKELRKVLEDSELCDESNEPLSKTAKISSKEIDENKSPTTKSQPSNPVSIHGNDSSFEVLKRKPNTLRRRVRVKSRKSLENALMLALERSEFSDESIQSLKRNTENNTKEMPVDNIATTQSQAAKEVSFKGNDSSIEIPKRKLNTLGKEVRPKSRKSLDVALRKALEDSDHSGVTMNTSEGNPQNTSKEMPANVPNQLSNPLSYHGNDSSLEIPKRRANTLRGRIRERSRKSFEDALKIALEDSGQNDETIITTTHQATCSQPSNPLSYHGNDSSLEIPKRRANALRGRVRERSRKSFENALKFASEDSGQNDETITTTHQTMRSHTSEPSDKENVPAIKITEVVEDSVDDTGSTSPSLPLGSEACNMNFSGAVASNKKSLSLGKNKISKICNFSVVAEVSEPEPSQEKASKLQGDLNLKFAESEKTENCIQSHEDSVTDTTRHIPFHTADSELIQPAPTPLDLSKRSKNASLLSVKSGQTSPQLNISSPKVLERQCLQESVLSEIMPVNDDLPSEANMHPHKSDGVLSNQSSTAVNASPLSNGEFLNPRRISSSFQESRKTVENSNVYDEESCSSSASTLSLPSKENGSDSVFLKPSSNLEKKSDVETSTNTIKVIDSIGSDSVFRRTSPNKGKQSHPETSTNSSQIVESDGSDSVFIRTSADLRKKKSLDNQVKHVPINKSTTLGDKNDRTNISLPNRTFDSWGKSTPPQPQQEDSGSSSFDSDVSEEGYVNDLETSDQSEKQSVVRAHTDLADLQAHRAVSSAAIPQISEGHNYSNSGFNQSVAGQENVALVKPNHGKLVVSKKALIGTKPKKLTQQELDKMRLGLKNWMDEIKREVHTTIVGSQPMSVPKTPPVQNPKKTASKAAAKKKEPDPYFGDYRPPKRVKPRPYVTDKMYKFLENRLKDQFGLEARIKAEEFVTLMCNLVQNTIKAKNAKKYHPMVFRLRNEMVKLGLIKTQFDYHLFIEDYLPDAFRVKSIPCYGSSKGPTLDVDDLHCDLSLKKQLFSYVLKKSKITKKYDFVHSIYINRKK</sequence>
<feature type="compositionally biased region" description="Basic and acidic residues" evidence="1">
    <location>
        <begin position="1422"/>
        <end position="1436"/>
    </location>
</feature>
<feature type="compositionally biased region" description="Polar residues" evidence="1">
    <location>
        <begin position="886"/>
        <end position="895"/>
    </location>
</feature>
<feature type="compositionally biased region" description="Polar residues" evidence="1">
    <location>
        <begin position="1788"/>
        <end position="1805"/>
    </location>
</feature>
<comment type="caution">
    <text evidence="2">The sequence shown here is derived from an EMBL/GenBank/DDBJ whole genome shotgun (WGS) entry which is preliminary data.</text>
</comment>
<feature type="compositionally biased region" description="Polar residues" evidence="1">
    <location>
        <begin position="1517"/>
        <end position="1536"/>
    </location>
</feature>
<feature type="compositionally biased region" description="Polar residues" evidence="1">
    <location>
        <begin position="764"/>
        <end position="785"/>
    </location>
</feature>
<feature type="region of interest" description="Disordered" evidence="1">
    <location>
        <begin position="1991"/>
        <end position="2077"/>
    </location>
</feature>
<feature type="compositionally biased region" description="Basic and acidic residues" evidence="1">
    <location>
        <begin position="1233"/>
        <end position="1249"/>
    </location>
</feature>
<feature type="compositionally biased region" description="Polar residues" evidence="1">
    <location>
        <begin position="2161"/>
        <end position="2189"/>
    </location>
</feature>
<evidence type="ECO:0000256" key="1">
    <source>
        <dbReference type="SAM" id="MobiDB-lite"/>
    </source>
</evidence>
<feature type="compositionally biased region" description="Low complexity" evidence="1">
    <location>
        <begin position="2196"/>
        <end position="2205"/>
    </location>
</feature>
<reference evidence="2" key="2">
    <citation type="journal article" date="2023" name="BMC Genomics">
        <title>Pest status, molecular evolution, and epigenetic factors derived from the genome assembly of Frankliniella fusca, a thysanopteran phytovirus vector.</title>
        <authorList>
            <person name="Catto M.A."/>
            <person name="Labadie P.E."/>
            <person name="Jacobson A.L."/>
            <person name="Kennedy G.G."/>
            <person name="Srinivasan R."/>
            <person name="Hunt B.G."/>
        </authorList>
    </citation>
    <scope>NUCLEOTIDE SEQUENCE</scope>
    <source>
        <strain evidence="2">PL_HMW_Pooled</strain>
    </source>
</reference>
<feature type="compositionally biased region" description="Polar residues" evidence="1">
    <location>
        <begin position="909"/>
        <end position="934"/>
    </location>
</feature>
<name>A0AAE1LUB5_9NEOP</name>
<organism evidence="2 3">
    <name type="scientific">Frankliniella fusca</name>
    <dbReference type="NCBI Taxonomy" id="407009"/>
    <lineage>
        <taxon>Eukaryota</taxon>
        <taxon>Metazoa</taxon>
        <taxon>Ecdysozoa</taxon>
        <taxon>Arthropoda</taxon>
        <taxon>Hexapoda</taxon>
        <taxon>Insecta</taxon>
        <taxon>Pterygota</taxon>
        <taxon>Neoptera</taxon>
        <taxon>Paraneoptera</taxon>
        <taxon>Thysanoptera</taxon>
        <taxon>Terebrantia</taxon>
        <taxon>Thripoidea</taxon>
        <taxon>Thripidae</taxon>
        <taxon>Frankliniella</taxon>
    </lineage>
</organism>
<feature type="compositionally biased region" description="Basic and acidic residues" evidence="1">
    <location>
        <begin position="691"/>
        <end position="703"/>
    </location>
</feature>
<feature type="compositionally biased region" description="Basic and acidic residues" evidence="1">
    <location>
        <begin position="740"/>
        <end position="758"/>
    </location>
</feature>
<feature type="region of interest" description="Disordered" evidence="1">
    <location>
        <begin position="977"/>
        <end position="1004"/>
    </location>
</feature>
<feature type="compositionally biased region" description="Polar residues" evidence="1">
    <location>
        <begin position="266"/>
        <end position="280"/>
    </location>
</feature>
<feature type="compositionally biased region" description="Basic and acidic residues" evidence="1">
    <location>
        <begin position="77"/>
        <end position="88"/>
    </location>
</feature>
<keyword evidence="3" id="KW-1185">Reference proteome</keyword>
<reference evidence="2" key="1">
    <citation type="submission" date="2021-07" db="EMBL/GenBank/DDBJ databases">
        <authorList>
            <person name="Catto M.A."/>
            <person name="Jacobson A."/>
            <person name="Kennedy G."/>
            <person name="Labadie P."/>
            <person name="Hunt B.G."/>
            <person name="Srinivasan R."/>
        </authorList>
    </citation>
    <scope>NUCLEOTIDE SEQUENCE</scope>
    <source>
        <strain evidence="2">PL_HMW_Pooled</strain>
        <tissue evidence="2">Head</tissue>
    </source>
</reference>
<dbReference type="EMBL" id="JAHWGI010001412">
    <property type="protein sequence ID" value="KAK3930667.1"/>
    <property type="molecule type" value="Genomic_DNA"/>
</dbReference>
<feature type="compositionally biased region" description="Basic and acidic residues" evidence="1">
    <location>
        <begin position="845"/>
        <end position="854"/>
    </location>
</feature>
<feature type="region of interest" description="Disordered" evidence="1">
    <location>
        <begin position="2154"/>
        <end position="2209"/>
    </location>
</feature>
<feature type="compositionally biased region" description="Acidic residues" evidence="1">
    <location>
        <begin position="107"/>
        <end position="123"/>
    </location>
</feature>
<feature type="compositionally biased region" description="Basic and acidic residues" evidence="1">
    <location>
        <begin position="1404"/>
        <end position="1414"/>
    </location>
</feature>
<dbReference type="Proteomes" id="UP001219518">
    <property type="component" value="Unassembled WGS sequence"/>
</dbReference>
<feature type="compositionally biased region" description="Low complexity" evidence="1">
    <location>
        <begin position="196"/>
        <end position="213"/>
    </location>
</feature>
<feature type="compositionally biased region" description="Low complexity" evidence="1">
    <location>
        <begin position="1063"/>
        <end position="1074"/>
    </location>
</feature>
<feature type="region of interest" description="Disordered" evidence="1">
    <location>
        <begin position="1404"/>
        <end position="1543"/>
    </location>
</feature>
<gene>
    <name evidence="2" type="ORF">KUF71_024023</name>
</gene>
<evidence type="ECO:0000313" key="2">
    <source>
        <dbReference type="EMBL" id="KAK3930667.1"/>
    </source>
</evidence>
<feature type="compositionally biased region" description="Low complexity" evidence="1">
    <location>
        <begin position="603"/>
        <end position="616"/>
    </location>
</feature>
<feature type="region of interest" description="Disordered" evidence="1">
    <location>
        <begin position="1786"/>
        <end position="1814"/>
    </location>
</feature>
<feature type="region of interest" description="Disordered" evidence="1">
    <location>
        <begin position="2104"/>
        <end position="2133"/>
    </location>
</feature>
<feature type="region of interest" description="Disordered" evidence="1">
    <location>
        <begin position="1233"/>
        <end position="1258"/>
    </location>
</feature>